<organism evidence="1 2">
    <name type="scientific">Diphasiastrum complanatum</name>
    <name type="common">Issler's clubmoss</name>
    <name type="synonym">Lycopodium complanatum</name>
    <dbReference type="NCBI Taxonomy" id="34168"/>
    <lineage>
        <taxon>Eukaryota</taxon>
        <taxon>Viridiplantae</taxon>
        <taxon>Streptophyta</taxon>
        <taxon>Embryophyta</taxon>
        <taxon>Tracheophyta</taxon>
        <taxon>Lycopodiopsida</taxon>
        <taxon>Lycopodiales</taxon>
        <taxon>Lycopodiaceae</taxon>
        <taxon>Lycopodioideae</taxon>
        <taxon>Diphasiastrum</taxon>
    </lineage>
</organism>
<sequence length="211" mass="24107">MEPVRVVLLLLLVCAVQVCFVRGIRLELSHASGKCLSEDIPSDVIVVGNYRVVTDNLPQGTPVKIKAQILSPHSERLHFGDNVEAGHFGFDTKISGIYTICFWLDSNPSGHTINVDFDMKTGMAAKDWNSIAKKEKIEGMELELRRLQDSVDYIRREMLRLRDRESEMRNINEITNARVAWFSIGSLFICLTVAGWQLWHLKSFFERKKLV</sequence>
<dbReference type="Proteomes" id="UP001162992">
    <property type="component" value="Chromosome 10"/>
</dbReference>
<reference evidence="2" key="1">
    <citation type="journal article" date="2024" name="Proc. Natl. Acad. Sci. U.S.A.">
        <title>Extraordinary preservation of gene collinearity over three hundred million years revealed in homosporous lycophytes.</title>
        <authorList>
            <person name="Li C."/>
            <person name="Wickell D."/>
            <person name="Kuo L.Y."/>
            <person name="Chen X."/>
            <person name="Nie B."/>
            <person name="Liao X."/>
            <person name="Peng D."/>
            <person name="Ji J."/>
            <person name="Jenkins J."/>
            <person name="Williams M."/>
            <person name="Shu S."/>
            <person name="Plott C."/>
            <person name="Barry K."/>
            <person name="Rajasekar S."/>
            <person name="Grimwood J."/>
            <person name="Han X."/>
            <person name="Sun S."/>
            <person name="Hou Z."/>
            <person name="He W."/>
            <person name="Dai G."/>
            <person name="Sun C."/>
            <person name="Schmutz J."/>
            <person name="Leebens-Mack J.H."/>
            <person name="Li F.W."/>
            <person name="Wang L."/>
        </authorList>
    </citation>
    <scope>NUCLEOTIDE SEQUENCE [LARGE SCALE GENOMIC DNA]</scope>
    <source>
        <strain evidence="2">cv. PW_Plant_1</strain>
    </source>
</reference>
<proteinExistence type="predicted"/>
<evidence type="ECO:0000313" key="2">
    <source>
        <dbReference type="Proteomes" id="UP001162992"/>
    </source>
</evidence>
<comment type="caution">
    <text evidence="1">The sequence shown here is derived from an EMBL/GenBank/DDBJ whole genome shotgun (WGS) entry which is preliminary data.</text>
</comment>
<protein>
    <submittedName>
        <fullName evidence="1">Uncharacterized protein</fullName>
    </submittedName>
</protein>
<keyword evidence="2" id="KW-1185">Reference proteome</keyword>
<dbReference type="EMBL" id="CM055101">
    <property type="protein sequence ID" value="KAJ7541468.1"/>
    <property type="molecule type" value="Genomic_DNA"/>
</dbReference>
<name>A0ACC2CHD0_DIPCM</name>
<accession>A0ACC2CHD0</accession>
<gene>
    <name evidence="1" type="ORF">O6H91_10G061200</name>
</gene>
<evidence type="ECO:0000313" key="1">
    <source>
        <dbReference type="EMBL" id="KAJ7541468.1"/>
    </source>
</evidence>